<evidence type="ECO:0000313" key="4">
    <source>
        <dbReference type="EMBL" id="GIM46690.1"/>
    </source>
</evidence>
<dbReference type="Proteomes" id="UP001057291">
    <property type="component" value="Unassembled WGS sequence"/>
</dbReference>
<accession>A0AAV4LFT2</accession>
<keyword evidence="1" id="KW-0808">Transferase</keyword>
<comment type="caution">
    <text evidence="4">The sequence shown here is derived from an EMBL/GenBank/DDBJ whole genome shotgun (WGS) entry which is preliminary data.</text>
</comment>
<dbReference type="SMART" id="SM00450">
    <property type="entry name" value="RHOD"/>
    <property type="match status" value="2"/>
</dbReference>
<reference evidence="4" key="1">
    <citation type="journal article" date="2023" name="Int. J. Syst. Evol. Microbiol.">
        <title>Collibacillus ludicampi gen. nov., sp. nov., a new soil bacterium of the family Alicyclobacillaceae.</title>
        <authorList>
            <person name="Jojima T."/>
            <person name="Ioku Y."/>
            <person name="Fukuta Y."/>
            <person name="Shirasaka N."/>
            <person name="Matsumura Y."/>
            <person name="Mori M."/>
        </authorList>
    </citation>
    <scope>NUCLEOTIDE SEQUENCE</scope>
    <source>
        <strain evidence="4">TP075</strain>
    </source>
</reference>
<dbReference type="InterPro" id="IPR036873">
    <property type="entry name" value="Rhodanese-like_dom_sf"/>
</dbReference>
<protein>
    <submittedName>
        <fullName evidence="4">Thiosulfate sulfurtransferase</fullName>
    </submittedName>
</protein>
<dbReference type="PANTHER" id="PTHR11364">
    <property type="entry name" value="THIOSULFATE SULFERTANSFERASE"/>
    <property type="match status" value="1"/>
</dbReference>
<dbReference type="Pfam" id="PF00581">
    <property type="entry name" value="Rhodanese"/>
    <property type="match status" value="2"/>
</dbReference>
<feature type="domain" description="Rhodanese" evidence="3">
    <location>
        <begin position="163"/>
        <end position="273"/>
    </location>
</feature>
<proteinExistence type="predicted"/>
<organism evidence="4 5">
    <name type="scientific">Collibacillus ludicampi</name>
    <dbReference type="NCBI Taxonomy" id="2771369"/>
    <lineage>
        <taxon>Bacteria</taxon>
        <taxon>Bacillati</taxon>
        <taxon>Bacillota</taxon>
        <taxon>Bacilli</taxon>
        <taxon>Bacillales</taxon>
        <taxon>Alicyclobacillaceae</taxon>
        <taxon>Collibacillus</taxon>
    </lineage>
</organism>
<dbReference type="GO" id="GO:0004792">
    <property type="term" value="F:thiosulfate-cyanide sulfurtransferase activity"/>
    <property type="evidence" value="ECO:0007669"/>
    <property type="project" value="TreeGrafter"/>
</dbReference>
<dbReference type="Gene3D" id="3.40.250.10">
    <property type="entry name" value="Rhodanese-like domain"/>
    <property type="match status" value="2"/>
</dbReference>
<gene>
    <name evidence="4" type="ORF">DNHGIG_22390</name>
</gene>
<evidence type="ECO:0000256" key="2">
    <source>
        <dbReference type="ARBA" id="ARBA00022737"/>
    </source>
</evidence>
<dbReference type="CDD" id="cd01448">
    <property type="entry name" value="TST_Repeat_1"/>
    <property type="match status" value="1"/>
</dbReference>
<dbReference type="SUPFAM" id="SSF52821">
    <property type="entry name" value="Rhodanese/Cell cycle control phosphatase"/>
    <property type="match status" value="2"/>
</dbReference>
<sequence>MKQSNFVSREWLKSHLEDPQVVIVDCRFELGKPEAGRHQYEKDHIPGAVYMDLEEDLSGPKGTHGGRHPLPDLNEFVEKIGKKGIDETVTVIAYDDGGEMAARFWWMLRFLGHSNVKVLDGGYQNWVKNGLPVTDEISERAPRKFVPNIQSHMLVDMEYVKKRDPKSVLIDARAGERFRGDVEPIDPVAGHIPGAVNYFWKEGLRPDGTWKTKKEQQERFRDVAAADELIVYCGSGVTACANVLALEEAGLENIKLYLGSWSDWCSYSDNPVAKGEK</sequence>
<evidence type="ECO:0000259" key="3">
    <source>
        <dbReference type="PROSITE" id="PS50206"/>
    </source>
</evidence>
<dbReference type="RefSeq" id="WP_282199754.1">
    <property type="nucleotide sequence ID" value="NZ_BOQE01000001.1"/>
</dbReference>
<dbReference type="PROSITE" id="PS50206">
    <property type="entry name" value="RHODANESE_3"/>
    <property type="match status" value="2"/>
</dbReference>
<feature type="domain" description="Rhodanese" evidence="3">
    <location>
        <begin position="17"/>
        <end position="135"/>
    </location>
</feature>
<evidence type="ECO:0000256" key="1">
    <source>
        <dbReference type="ARBA" id="ARBA00022679"/>
    </source>
</evidence>
<dbReference type="EMBL" id="BOQE01000001">
    <property type="protein sequence ID" value="GIM46690.1"/>
    <property type="molecule type" value="Genomic_DNA"/>
</dbReference>
<dbReference type="AlphaFoldDB" id="A0AAV4LFT2"/>
<dbReference type="InterPro" id="IPR001763">
    <property type="entry name" value="Rhodanese-like_dom"/>
</dbReference>
<dbReference type="FunFam" id="3.40.250.10:FF:000035">
    <property type="entry name" value="Thiosulfate sulfurtransferase"/>
    <property type="match status" value="1"/>
</dbReference>
<keyword evidence="5" id="KW-1185">Reference proteome</keyword>
<dbReference type="PANTHER" id="PTHR11364:SF27">
    <property type="entry name" value="SULFURTRANSFERASE"/>
    <property type="match status" value="1"/>
</dbReference>
<name>A0AAV4LFT2_9BACL</name>
<dbReference type="CDD" id="cd01449">
    <property type="entry name" value="TST_Repeat_2"/>
    <property type="match status" value="1"/>
</dbReference>
<dbReference type="InterPro" id="IPR045078">
    <property type="entry name" value="TST/MPST-like"/>
</dbReference>
<evidence type="ECO:0000313" key="5">
    <source>
        <dbReference type="Proteomes" id="UP001057291"/>
    </source>
</evidence>
<keyword evidence="2" id="KW-0677">Repeat</keyword>